<dbReference type="WBParaSite" id="NBR_0001286001-mRNA-1">
    <property type="protein sequence ID" value="NBR_0001286001-mRNA-1"/>
    <property type="gene ID" value="NBR_0001286001"/>
</dbReference>
<keyword evidence="3" id="KW-1185">Reference proteome</keyword>
<accession>A0A158R101</accession>
<organism evidence="4">
    <name type="scientific">Nippostrongylus brasiliensis</name>
    <name type="common">Rat hookworm</name>
    <dbReference type="NCBI Taxonomy" id="27835"/>
    <lineage>
        <taxon>Eukaryota</taxon>
        <taxon>Metazoa</taxon>
        <taxon>Ecdysozoa</taxon>
        <taxon>Nematoda</taxon>
        <taxon>Chromadorea</taxon>
        <taxon>Rhabditida</taxon>
        <taxon>Rhabditina</taxon>
        <taxon>Rhabditomorpha</taxon>
        <taxon>Strongyloidea</taxon>
        <taxon>Heligmosomidae</taxon>
        <taxon>Nippostrongylus</taxon>
    </lineage>
</organism>
<evidence type="ECO:0000256" key="1">
    <source>
        <dbReference type="SAM" id="MobiDB-lite"/>
    </source>
</evidence>
<feature type="compositionally biased region" description="Basic and acidic residues" evidence="1">
    <location>
        <begin position="146"/>
        <end position="163"/>
    </location>
</feature>
<feature type="compositionally biased region" description="Low complexity" evidence="1">
    <location>
        <begin position="420"/>
        <end position="433"/>
    </location>
</feature>
<feature type="region of interest" description="Disordered" evidence="1">
    <location>
        <begin position="416"/>
        <end position="449"/>
    </location>
</feature>
<gene>
    <name evidence="2" type="ORF">NBR_LOCUS12861</name>
</gene>
<feature type="region of interest" description="Disordered" evidence="1">
    <location>
        <begin position="1"/>
        <end position="30"/>
    </location>
</feature>
<feature type="compositionally biased region" description="Basic and acidic residues" evidence="1">
    <location>
        <begin position="270"/>
        <end position="280"/>
    </location>
</feature>
<feature type="compositionally biased region" description="Basic and acidic residues" evidence="1">
    <location>
        <begin position="292"/>
        <end position="324"/>
    </location>
</feature>
<reference evidence="4" key="1">
    <citation type="submission" date="2016-04" db="UniProtKB">
        <authorList>
            <consortium name="WormBaseParasite"/>
        </authorList>
    </citation>
    <scope>IDENTIFICATION</scope>
</reference>
<dbReference type="OMA" id="LYRMEEY"/>
<proteinExistence type="predicted"/>
<name>A0A158R101_NIPBR</name>
<feature type="compositionally biased region" description="Low complexity" evidence="1">
    <location>
        <begin position="281"/>
        <end position="291"/>
    </location>
</feature>
<protein>
    <submittedName>
        <fullName evidence="4">AKAP2_C domain-containing protein</fullName>
    </submittedName>
</protein>
<feature type="region of interest" description="Disordered" evidence="1">
    <location>
        <begin position="146"/>
        <end position="350"/>
    </location>
</feature>
<dbReference type="Proteomes" id="UP000271162">
    <property type="component" value="Unassembled WGS sequence"/>
</dbReference>
<dbReference type="AlphaFoldDB" id="A0A158R101"/>
<evidence type="ECO:0000313" key="4">
    <source>
        <dbReference type="WBParaSite" id="NBR_0001286001-mRNA-1"/>
    </source>
</evidence>
<evidence type="ECO:0000313" key="2">
    <source>
        <dbReference type="EMBL" id="VDL76450.1"/>
    </source>
</evidence>
<evidence type="ECO:0000313" key="3">
    <source>
        <dbReference type="Proteomes" id="UP000271162"/>
    </source>
</evidence>
<dbReference type="EMBL" id="UYSL01020876">
    <property type="protein sequence ID" value="VDL76450.1"/>
    <property type="molecule type" value="Genomic_DNA"/>
</dbReference>
<reference evidence="2 3" key="2">
    <citation type="submission" date="2018-11" db="EMBL/GenBank/DDBJ databases">
        <authorList>
            <consortium name="Pathogen Informatics"/>
        </authorList>
    </citation>
    <scope>NUCLEOTIDE SEQUENCE [LARGE SCALE GENOMIC DNA]</scope>
</reference>
<feature type="compositionally biased region" description="Low complexity" evidence="1">
    <location>
        <begin position="244"/>
        <end position="257"/>
    </location>
</feature>
<feature type="compositionally biased region" description="Basic and acidic residues" evidence="1">
    <location>
        <begin position="188"/>
        <end position="217"/>
    </location>
</feature>
<sequence>MDPVSKAPPAKPHRVIPVETSSPQGAWQEEESLEVYRRKRTQKPHGEGVPEIVRFVKRHPKSATDEVYETVAPPARDDRREIILLEPVQEVGSPDKDPIYVPVEKTVEKTEEHDQTRDAAECAEVVVEECLSPTREIETYSFMREHHKETVHDGDTTSVKERPGATPTPFEVCSYRPPNPPDTDVAEDVERMERISSEERERSGKMVDSHHEREERNGGTPLLDRTIYYEREVVGEKTPDRVSRQSSYQPSRQPSRQTLLIDEDISQLNRRVDTVLREQAPRSPQPSIRSSIPERRTEGRSSSEELTRMRREQEKSERIVDAPRGRGSNGLEEPPSGGGRTSRTSERMTDYQKYERKVYGMGHTSKKEDQCRGKELFGMYRFIPSRPERLLATTHHANALSRRKRNPQARRVSMVLTWLQSPRSSPQSDSSASREFDDDFLPPPSDQYR</sequence>
<feature type="compositionally biased region" description="Basic and acidic residues" evidence="1">
    <location>
        <begin position="227"/>
        <end position="243"/>
    </location>
</feature>